<dbReference type="Proteomes" id="UP001498398">
    <property type="component" value="Unassembled WGS sequence"/>
</dbReference>
<name>A0ABR1JZC0_9AGAR</name>
<organism evidence="2 3">
    <name type="scientific">Marasmiellus scandens</name>
    <dbReference type="NCBI Taxonomy" id="2682957"/>
    <lineage>
        <taxon>Eukaryota</taxon>
        <taxon>Fungi</taxon>
        <taxon>Dikarya</taxon>
        <taxon>Basidiomycota</taxon>
        <taxon>Agaricomycotina</taxon>
        <taxon>Agaricomycetes</taxon>
        <taxon>Agaricomycetidae</taxon>
        <taxon>Agaricales</taxon>
        <taxon>Marasmiineae</taxon>
        <taxon>Omphalotaceae</taxon>
        <taxon>Marasmiellus</taxon>
    </lineage>
</organism>
<comment type="caution">
    <text evidence="2">The sequence shown here is derived from an EMBL/GenBank/DDBJ whole genome shotgun (WGS) entry which is preliminary data.</text>
</comment>
<dbReference type="Pfam" id="PF00415">
    <property type="entry name" value="RCC1"/>
    <property type="match status" value="1"/>
</dbReference>
<proteinExistence type="predicted"/>
<dbReference type="PANTHER" id="PTHR47563:SF1">
    <property type="entry name" value="PROTEIN FMP25, MITOCHONDRIAL"/>
    <property type="match status" value="1"/>
</dbReference>
<feature type="repeat" description="RCC1" evidence="1">
    <location>
        <begin position="357"/>
        <end position="417"/>
    </location>
</feature>
<dbReference type="PROSITE" id="PS50012">
    <property type="entry name" value="RCC1_3"/>
    <property type="match status" value="1"/>
</dbReference>
<sequence length="578" mass="62530">MFRRAKIPNRLSTSQAHISSYRQFPNSNSRRKTLVAVSAVVAAGCLTYSASKRVILNDVSTTQTNAQKTSIVAPSNITNSDPDILHTLVWGSNTSRTLLPDGPDVEPIRRPLVASWLDNVALKDLVFHQDHAACVDARGDVYQWGKFFQTKDGEQTPTLTLKGKNIVQLQLSEDRVYALSSSGKIYASDLTNHDSKTSSKKDSSQWLTGWITGTEESSNFVEVVPKDALSWGEKFVSISAGHDHLLALSSTGRAFAHPISWNANSHGQLGFRKFEVPSQDPKATQPVELVPKSVADPYAKASPFKRLSSSGIQKDSSWDDRSVKNCPTVFEIPSLRDIKISSLKAGGRSSFALTDNGRVLGWGANEYGQIGLGPNVTMDSITVPTEVILWRTTSSSAQTKCVDISAGGDLTCFTVERTSNNPSSKVFEVLTCGNGQWGGLGNNVFSNAQGTPTRARNVSGLLEYNDIKKSIEPIVPQSVSVSPTGHVLLTLDTSAGGIAGRDLVAWGKNYDSELGNGKKASSASPTAMSTPGGERFMLTKKKAKEVRDLQGNVWKRGVGVEQKAVTGYWNSAVYWKVS</sequence>
<evidence type="ECO:0000313" key="2">
    <source>
        <dbReference type="EMBL" id="KAK7466952.1"/>
    </source>
</evidence>
<dbReference type="EMBL" id="JBANRG010000004">
    <property type="protein sequence ID" value="KAK7466952.1"/>
    <property type="molecule type" value="Genomic_DNA"/>
</dbReference>
<protein>
    <submittedName>
        <fullName evidence="2">Uncharacterized protein</fullName>
    </submittedName>
</protein>
<reference evidence="2 3" key="1">
    <citation type="submission" date="2024-01" db="EMBL/GenBank/DDBJ databases">
        <title>A draft genome for the cacao thread blight pathogen Marasmiellus scandens.</title>
        <authorList>
            <person name="Baruah I.K."/>
            <person name="Leung J."/>
            <person name="Bukari Y."/>
            <person name="Amoako-Attah I."/>
            <person name="Meinhardt L.W."/>
            <person name="Bailey B.A."/>
            <person name="Cohen S.P."/>
        </authorList>
    </citation>
    <scope>NUCLEOTIDE SEQUENCE [LARGE SCALE GENOMIC DNA]</scope>
    <source>
        <strain evidence="2 3">GH-19</strain>
    </source>
</reference>
<dbReference type="SUPFAM" id="SSF50985">
    <property type="entry name" value="RCC1/BLIP-II"/>
    <property type="match status" value="1"/>
</dbReference>
<evidence type="ECO:0000313" key="3">
    <source>
        <dbReference type="Proteomes" id="UP001498398"/>
    </source>
</evidence>
<dbReference type="InterPro" id="IPR053245">
    <property type="entry name" value="MitoProcess-Associated"/>
</dbReference>
<keyword evidence="3" id="KW-1185">Reference proteome</keyword>
<gene>
    <name evidence="2" type="ORF">VKT23_004016</name>
</gene>
<evidence type="ECO:0000256" key="1">
    <source>
        <dbReference type="PROSITE-ProRule" id="PRU00235"/>
    </source>
</evidence>
<dbReference type="Gene3D" id="2.130.10.30">
    <property type="entry name" value="Regulator of chromosome condensation 1/beta-lactamase-inhibitor protein II"/>
    <property type="match status" value="1"/>
</dbReference>
<dbReference type="InterPro" id="IPR009091">
    <property type="entry name" value="RCC1/BLIP-II"/>
</dbReference>
<accession>A0ABR1JZC0</accession>
<dbReference type="InterPro" id="IPR000408">
    <property type="entry name" value="Reg_chr_condens"/>
</dbReference>
<dbReference type="PANTHER" id="PTHR47563">
    <property type="entry name" value="PROTEIN FMP25, MITOCHONDRIAL"/>
    <property type="match status" value="1"/>
</dbReference>